<dbReference type="Proteomes" id="UP001218218">
    <property type="component" value="Unassembled WGS sequence"/>
</dbReference>
<evidence type="ECO:0000256" key="1">
    <source>
        <dbReference type="SAM" id="MobiDB-lite"/>
    </source>
</evidence>
<proteinExistence type="predicted"/>
<gene>
    <name evidence="2" type="ORF">DFH08DRAFT_1017574</name>
</gene>
<evidence type="ECO:0000313" key="3">
    <source>
        <dbReference type="Proteomes" id="UP001218218"/>
    </source>
</evidence>
<comment type="caution">
    <text evidence="2">The sequence shown here is derived from an EMBL/GenBank/DDBJ whole genome shotgun (WGS) entry which is preliminary data.</text>
</comment>
<sequence>MSAETPQYEPADKPWTVCCEEPHLPRSIHLVRPKAVTNAATAPTRPLDARPQLRGFVRQIFLFLNVCIPTTGAARGGTGWHQRRVVGFAPISSNRLLGGLAWSDVAGWTGTSGDPNKTDTVQLTPRYSTEAPVAFGAVSPRESAHAAPPSRTPAKSGSCTKAYPNGPVVTFKAFRSQDCVPRARLRVPCDLCSYSDGISSTAAFKRLAIEIIVRYKTESDIYPAGSPLRPNIRANPPLDLLGLNDYHSHFSNSPLYTKMCFISCKKRVSKALIKSKMVFAILVKGKDHMDVEIKRTASIAPAMIEDLWWECQSHKSCAKVWKCSWRDHIGCRLLHPTFPIRPQEILWHVEKLESHSGLNPRCLQDMCSLIREDSFFFEERVVEATGRENLKSHNMLRP</sequence>
<reference evidence="2" key="1">
    <citation type="submission" date="2023-03" db="EMBL/GenBank/DDBJ databases">
        <title>Massive genome expansion in bonnet fungi (Mycena s.s.) driven by repeated elements and novel gene families across ecological guilds.</title>
        <authorList>
            <consortium name="Lawrence Berkeley National Laboratory"/>
            <person name="Harder C.B."/>
            <person name="Miyauchi S."/>
            <person name="Viragh M."/>
            <person name="Kuo A."/>
            <person name="Thoen E."/>
            <person name="Andreopoulos B."/>
            <person name="Lu D."/>
            <person name="Skrede I."/>
            <person name="Drula E."/>
            <person name="Henrissat B."/>
            <person name="Morin E."/>
            <person name="Kohler A."/>
            <person name="Barry K."/>
            <person name="LaButti K."/>
            <person name="Morin E."/>
            <person name="Salamov A."/>
            <person name="Lipzen A."/>
            <person name="Mereny Z."/>
            <person name="Hegedus B."/>
            <person name="Baldrian P."/>
            <person name="Stursova M."/>
            <person name="Weitz H."/>
            <person name="Taylor A."/>
            <person name="Grigoriev I.V."/>
            <person name="Nagy L.G."/>
            <person name="Martin F."/>
            <person name="Kauserud H."/>
        </authorList>
    </citation>
    <scope>NUCLEOTIDE SEQUENCE</scope>
    <source>
        <strain evidence="2">CBHHK002</strain>
    </source>
</reference>
<feature type="region of interest" description="Disordered" evidence="1">
    <location>
        <begin position="139"/>
        <end position="159"/>
    </location>
</feature>
<keyword evidence="3" id="KW-1185">Reference proteome</keyword>
<organism evidence="2 3">
    <name type="scientific">Mycena albidolilacea</name>
    <dbReference type="NCBI Taxonomy" id="1033008"/>
    <lineage>
        <taxon>Eukaryota</taxon>
        <taxon>Fungi</taxon>
        <taxon>Dikarya</taxon>
        <taxon>Basidiomycota</taxon>
        <taxon>Agaricomycotina</taxon>
        <taxon>Agaricomycetes</taxon>
        <taxon>Agaricomycetidae</taxon>
        <taxon>Agaricales</taxon>
        <taxon>Marasmiineae</taxon>
        <taxon>Mycenaceae</taxon>
        <taxon>Mycena</taxon>
    </lineage>
</organism>
<dbReference type="EMBL" id="JARIHO010000003">
    <property type="protein sequence ID" value="KAJ7364874.1"/>
    <property type="molecule type" value="Genomic_DNA"/>
</dbReference>
<accession>A0AAD7AR48</accession>
<name>A0AAD7AR48_9AGAR</name>
<dbReference type="AlphaFoldDB" id="A0AAD7AR48"/>
<evidence type="ECO:0000313" key="2">
    <source>
        <dbReference type="EMBL" id="KAJ7364874.1"/>
    </source>
</evidence>
<protein>
    <submittedName>
        <fullName evidence="2">Uncharacterized protein</fullName>
    </submittedName>
</protein>